<dbReference type="InterPro" id="IPR019734">
    <property type="entry name" value="TPR_rpt"/>
</dbReference>
<gene>
    <name evidence="4" type="ORF">H8N03_07465</name>
</gene>
<protein>
    <submittedName>
        <fullName evidence="4">Tetratricopeptide repeat protein</fullName>
    </submittedName>
</protein>
<evidence type="ECO:0000256" key="2">
    <source>
        <dbReference type="ARBA" id="ARBA00022803"/>
    </source>
</evidence>
<name>A0A923MNV6_9BURK</name>
<dbReference type="PANTHER" id="PTHR44943">
    <property type="entry name" value="CELLULOSE SYNTHASE OPERON PROTEIN C"/>
    <property type="match status" value="1"/>
</dbReference>
<dbReference type="AlphaFoldDB" id="A0A923MNV6"/>
<dbReference type="PANTHER" id="PTHR44943:SF5">
    <property type="entry name" value="BLL7697 PROTEIN"/>
    <property type="match status" value="1"/>
</dbReference>
<dbReference type="InterPro" id="IPR051685">
    <property type="entry name" value="Ycf3/AcsC/BcsC/TPR_MFPF"/>
</dbReference>
<dbReference type="Gene3D" id="3.40.50.2000">
    <property type="entry name" value="Glycogen Phosphorylase B"/>
    <property type="match status" value="1"/>
</dbReference>
<dbReference type="Proteomes" id="UP000608513">
    <property type="component" value="Unassembled WGS sequence"/>
</dbReference>
<keyword evidence="2 3" id="KW-0802">TPR repeat</keyword>
<feature type="repeat" description="TPR" evidence="3">
    <location>
        <begin position="234"/>
        <end position="267"/>
    </location>
</feature>
<evidence type="ECO:0000313" key="5">
    <source>
        <dbReference type="Proteomes" id="UP000608513"/>
    </source>
</evidence>
<dbReference type="InterPro" id="IPR011990">
    <property type="entry name" value="TPR-like_helical_dom_sf"/>
</dbReference>
<dbReference type="Gene3D" id="1.25.40.10">
    <property type="entry name" value="Tetratricopeptide repeat domain"/>
    <property type="match status" value="3"/>
</dbReference>
<dbReference type="SMART" id="SM00028">
    <property type="entry name" value="TPR"/>
    <property type="match status" value="7"/>
</dbReference>
<dbReference type="Pfam" id="PF14559">
    <property type="entry name" value="TPR_19"/>
    <property type="match status" value="1"/>
</dbReference>
<evidence type="ECO:0000256" key="3">
    <source>
        <dbReference type="PROSITE-ProRule" id="PRU00339"/>
    </source>
</evidence>
<sequence>MSNWLRNTFVRKRPDAPAPAAAPVQATVPWIQQGNAALAAGNLAEAARCYGQGLQESPQDGPLLVNLGFVLMEQGQFAAAAERLRQALAVRRPGDGYEADAHFLLARAQAAQRHLPEALASFDAAAGARSGFVEALQEGAGVLQALDRHAEAVQRLERALQLQPTPAARMLLAQALHRAGRHAEAADLLEQVVAEEPRNIDAIVLRHHALVRAGRFEEALVEIDRAHALVVPDAALWVNRSVPLERLRRYDESLACLDRALALEPGHRQALVNRATVLLGQLRIEDAVAATDAALRLHPEDGDLHWIRGFALLLRGDYARGWPDFDWRSRSANYRGAQTKLPQPVWQGERLEGRTILLHAEQGFGDTIQFLRFVPRVAKLARTVLLVVPEAMEPLVRGQLPVNVRLVPPRAVLPHVDYQSSLMSLPRHLGVTLDALPGPMPYLHADPAAVQRWRDRIGTDGFRIGIAWAGNPAQANDRNRSMPLAMLREIAAPGCRFFTLQPQLREGDRELLADWPEAVHLGAELHDFGQTAALVEALDLVVSVDTSSAHLAGAMGKPVWILLTHAADWRYLLQRTDSPWYPSARLYRQPVAGDWATPVAQARADLAALAAQR</sequence>
<evidence type="ECO:0000313" key="4">
    <source>
        <dbReference type="EMBL" id="MBC5782780.1"/>
    </source>
</evidence>
<dbReference type="RefSeq" id="WP_187075528.1">
    <property type="nucleotide sequence ID" value="NZ_JACORT010000002.1"/>
</dbReference>
<dbReference type="EMBL" id="JACORT010000002">
    <property type="protein sequence ID" value="MBC5782780.1"/>
    <property type="molecule type" value="Genomic_DNA"/>
</dbReference>
<accession>A0A923MNV6</accession>
<dbReference type="SUPFAM" id="SSF48452">
    <property type="entry name" value="TPR-like"/>
    <property type="match status" value="2"/>
</dbReference>
<reference evidence="4" key="1">
    <citation type="submission" date="2020-08" db="EMBL/GenBank/DDBJ databases">
        <title>Ramlibacter sp. USB13 16S ribosomal RNA gene genome sequencing and assembly.</title>
        <authorList>
            <person name="Kang M."/>
        </authorList>
    </citation>
    <scope>NUCLEOTIDE SEQUENCE</scope>
    <source>
        <strain evidence="4">USB13</strain>
    </source>
</reference>
<keyword evidence="1" id="KW-0677">Repeat</keyword>
<evidence type="ECO:0000256" key="1">
    <source>
        <dbReference type="ARBA" id="ARBA00022737"/>
    </source>
</evidence>
<organism evidence="4 5">
    <name type="scientific">Ramlibacter cellulosilyticus</name>
    <dbReference type="NCBI Taxonomy" id="2764187"/>
    <lineage>
        <taxon>Bacteria</taxon>
        <taxon>Pseudomonadati</taxon>
        <taxon>Pseudomonadota</taxon>
        <taxon>Betaproteobacteria</taxon>
        <taxon>Burkholderiales</taxon>
        <taxon>Comamonadaceae</taxon>
        <taxon>Ramlibacter</taxon>
    </lineage>
</organism>
<dbReference type="Pfam" id="PF13432">
    <property type="entry name" value="TPR_16"/>
    <property type="match status" value="2"/>
</dbReference>
<dbReference type="SUPFAM" id="SSF53756">
    <property type="entry name" value="UDP-Glycosyltransferase/glycogen phosphorylase"/>
    <property type="match status" value="1"/>
</dbReference>
<comment type="caution">
    <text evidence="4">The sequence shown here is derived from an EMBL/GenBank/DDBJ whole genome shotgun (WGS) entry which is preliminary data.</text>
</comment>
<keyword evidence="5" id="KW-1185">Reference proteome</keyword>
<proteinExistence type="predicted"/>
<dbReference type="PROSITE" id="PS50005">
    <property type="entry name" value="TPR"/>
    <property type="match status" value="1"/>
</dbReference>